<dbReference type="InterPro" id="IPR036412">
    <property type="entry name" value="HAD-like_sf"/>
</dbReference>
<gene>
    <name evidence="5" type="ORF">BRARA_J00438</name>
</gene>
<organism evidence="5 6">
    <name type="scientific">Brassica campestris</name>
    <name type="common">Field mustard</name>
    <dbReference type="NCBI Taxonomy" id="3711"/>
    <lineage>
        <taxon>Eukaryota</taxon>
        <taxon>Viridiplantae</taxon>
        <taxon>Streptophyta</taxon>
        <taxon>Embryophyta</taxon>
        <taxon>Tracheophyta</taxon>
        <taxon>Spermatophyta</taxon>
        <taxon>Magnoliopsida</taxon>
        <taxon>eudicotyledons</taxon>
        <taxon>Gunneridae</taxon>
        <taxon>Pentapetalae</taxon>
        <taxon>rosids</taxon>
        <taxon>malvids</taxon>
        <taxon>Brassicales</taxon>
        <taxon>Brassicaceae</taxon>
        <taxon>Brassiceae</taxon>
        <taxon>Brassica</taxon>
    </lineage>
</organism>
<dbReference type="CDD" id="cd03788">
    <property type="entry name" value="GT20_TPS"/>
    <property type="match status" value="1"/>
</dbReference>
<dbReference type="FunFam" id="3.40.50.2000:FF:000010">
    <property type="entry name" value="Alpha,alpha-trehalose-phosphate synthase"/>
    <property type="match status" value="1"/>
</dbReference>
<keyword evidence="3" id="KW-0328">Glycosyltransferase</keyword>
<proteinExistence type="inferred from homology"/>
<dbReference type="Pfam" id="PF00982">
    <property type="entry name" value="Glyco_transf_20"/>
    <property type="match status" value="1"/>
</dbReference>
<evidence type="ECO:0000313" key="6">
    <source>
        <dbReference type="Proteomes" id="UP000264353"/>
    </source>
</evidence>
<dbReference type="SUPFAM" id="SSF56784">
    <property type="entry name" value="HAD-like"/>
    <property type="match status" value="1"/>
</dbReference>
<dbReference type="Pfam" id="PF02358">
    <property type="entry name" value="Trehalose_PPase"/>
    <property type="match status" value="1"/>
</dbReference>
<dbReference type="InterPro" id="IPR001830">
    <property type="entry name" value="Glyco_trans_20"/>
</dbReference>
<reference evidence="5 6" key="1">
    <citation type="submission" date="2018-06" db="EMBL/GenBank/DDBJ databases">
        <title>WGS assembly of Brassica rapa FPsc.</title>
        <authorList>
            <person name="Bowman J."/>
            <person name="Kohchi T."/>
            <person name="Yamato K."/>
            <person name="Jenkins J."/>
            <person name="Shu S."/>
            <person name="Ishizaki K."/>
            <person name="Yamaoka S."/>
            <person name="Nishihama R."/>
            <person name="Nakamura Y."/>
            <person name="Berger F."/>
            <person name="Adam C."/>
            <person name="Aki S."/>
            <person name="Althoff F."/>
            <person name="Araki T."/>
            <person name="Arteaga-Vazquez M."/>
            <person name="Balasubrmanian S."/>
            <person name="Bauer D."/>
            <person name="Boehm C."/>
            <person name="Briginshaw L."/>
            <person name="Caballero-Perez J."/>
            <person name="Catarino B."/>
            <person name="Chen F."/>
            <person name="Chiyoda S."/>
            <person name="Chovatia M."/>
            <person name="Davies K."/>
            <person name="Delmans M."/>
            <person name="Demura T."/>
            <person name="Dierschke T."/>
            <person name="Dolan L."/>
            <person name="Dorantes-Acosta A."/>
            <person name="Eklund D."/>
            <person name="Florent S."/>
            <person name="Flores-Sandoval E."/>
            <person name="Fujiyama A."/>
            <person name="Fukuzawa H."/>
            <person name="Galik B."/>
            <person name="Grimanelli D."/>
            <person name="Grimwood J."/>
            <person name="Grossniklaus U."/>
            <person name="Hamada T."/>
            <person name="Haseloff J."/>
            <person name="Hetherington A."/>
            <person name="Higo A."/>
            <person name="Hirakawa Y."/>
            <person name="Hundley H."/>
            <person name="Ikeda Y."/>
            <person name="Inoue K."/>
            <person name="Inoue S."/>
            <person name="Ishida S."/>
            <person name="Jia Q."/>
            <person name="Kakita M."/>
            <person name="Kanazawa T."/>
            <person name="Kawai Y."/>
            <person name="Kawashima T."/>
            <person name="Kennedy M."/>
            <person name="Kinose K."/>
            <person name="Kinoshita T."/>
            <person name="Kohara Y."/>
            <person name="Koide E."/>
            <person name="Komatsu K."/>
            <person name="Kopischke S."/>
            <person name="Kubo M."/>
            <person name="Kyozuka J."/>
            <person name="Lagercrantz U."/>
            <person name="Lin S."/>
            <person name="Lindquist E."/>
            <person name="Lipzen A."/>
            <person name="Lu C."/>
            <person name="Luna E."/>
            <person name="Martienssen R."/>
            <person name="Minamino N."/>
            <person name="Mizutani M."/>
            <person name="Mizutani M."/>
            <person name="Mochizuki N."/>
            <person name="Monte I."/>
            <person name="Mosher R."/>
            <person name="Nagasaki H."/>
            <person name="Nakagami H."/>
            <person name="Naramoto S."/>
            <person name="Nishitani K."/>
            <person name="Ohtani M."/>
            <person name="Okamoto T."/>
            <person name="Okumura M."/>
            <person name="Phillips J."/>
            <person name="Pollak B."/>
            <person name="Reinders A."/>
            <person name="Roevekamp M."/>
            <person name="Sano R."/>
            <person name="Sawa S."/>
            <person name="Schmid M."/>
            <person name="Shirakawa M."/>
            <person name="Solano R."/>
            <person name="Spunde A."/>
            <person name="Suetsugu N."/>
            <person name="Sugano S."/>
            <person name="Sugiyama A."/>
            <person name="Sun R."/>
            <person name="Suzuki Y."/>
            <person name="Takenaka M."/>
            <person name="Takezawa D."/>
            <person name="Tomogane H."/>
            <person name="Tsuzuki M."/>
            <person name="Ueda T."/>
            <person name="Umeda M."/>
            <person name="Ward J."/>
            <person name="Watanabe Y."/>
            <person name="Yazaki K."/>
            <person name="Yokoyama R."/>
            <person name="Yoshitake Y."/>
            <person name="Yotsui I."/>
            <person name="Zachgo S."/>
            <person name="Schmutz J."/>
        </authorList>
    </citation>
    <scope>NUCLEOTIDE SEQUENCE [LARGE SCALE GENOMIC DNA]</scope>
    <source>
        <strain evidence="6">cv. B-3</strain>
    </source>
</reference>
<dbReference type="InterPro" id="IPR003337">
    <property type="entry name" value="Trehalose_PPase"/>
</dbReference>
<evidence type="ECO:0000256" key="2">
    <source>
        <dbReference type="ARBA" id="ARBA00006330"/>
    </source>
</evidence>
<dbReference type="FunFam" id="3.40.50.1000:FF:000052">
    <property type="entry name" value="Alpha,alpha-trehalose-phosphate synthase [UDP-forming] 6"/>
    <property type="match status" value="1"/>
</dbReference>
<keyword evidence="4" id="KW-0808">Transferase</keyword>
<dbReference type="EMBL" id="CM010637">
    <property type="protein sequence ID" value="RID40392.1"/>
    <property type="molecule type" value="Genomic_DNA"/>
</dbReference>
<accession>A0A397XI74</accession>
<dbReference type="AlphaFoldDB" id="A0A397XI74"/>
<dbReference type="GO" id="GO:0016757">
    <property type="term" value="F:glycosyltransferase activity"/>
    <property type="evidence" value="ECO:0007669"/>
    <property type="project" value="UniProtKB-KW"/>
</dbReference>
<dbReference type="InterPro" id="IPR023214">
    <property type="entry name" value="HAD_sf"/>
</dbReference>
<evidence type="ECO:0000256" key="4">
    <source>
        <dbReference type="ARBA" id="ARBA00022679"/>
    </source>
</evidence>
<comment type="similarity">
    <text evidence="2">In the C-terminal section; belongs to the trehalose phosphatase family.</text>
</comment>
<evidence type="ECO:0000313" key="5">
    <source>
        <dbReference type="EMBL" id="RID40392.1"/>
    </source>
</evidence>
<dbReference type="CDD" id="cd01627">
    <property type="entry name" value="HAD_TPP"/>
    <property type="match status" value="1"/>
</dbReference>
<sequence>MISRSYTNLLDLASGNFPVMGRERSRRLLPRVMTVPGNVAEFDDDDQASSDNPSSVFSDRMIIVANPSWDQDSLYLRLRDGFPEDMEVLYVGSLSRDVDSHEQEHVAQILLEKFKCVPTFLPPDLRSKYYDRFCKRQLWSLFHYMLPFSPSNGGIFDRSMWEAYVAANKLFFQKVIKVINPDDDFVWIHDYHLMVLPTFLRRRFNRIRMGYFLHSPFPSSEIYRSLPIREEILKVLLNSDLIGFHTFDYARHFLTCCSRILGLEYQSKRGYIGLEYYGRTVGIKIMPVGIDMGRIQSVMIDSEEEGKVMELRRRYEGKTVLLGIDDMDIFRGINLKLLAMEQMLKQHSTWRGRAVLVQIVNLARDKGIDIEKTRGEIEETCRKINEEFGYHQPIVYIDTPISITEINAYYHIAECVVITAVRDGMNLTPYEYIVCRQGAKKSVLVASEFIGCSPSLSRAIRVNPWNVEATGEALNEALSMSDGEKQLRHKKHYRYVSTHDVVFWSRNLERICVDHFKKRCWGMGISFGFRVVALDPNFRKLSIPLIISDYKRAKSRAILLDYDDTLMPQNSINRAPSQEVMNFLDALCEDKKNSIFIVSGKGRESLGEWFSPCKNIGIAAEHGYFLKYIVEPVIKQYTESTDGSSTEVKDSALVWQYRDADLGFDSLQAKEMLEHLESVLANEHVAVKSGHYIVEGVSKGYVSEKIFSSMSEEGKPVDFVLCIGDDRSDENMFEAIVNAMSKNLLCGDTLVFACTVGQKPSNAKYYLDDTMEVRSMLESLAEASEASNFSMRELDDAL</sequence>
<evidence type="ECO:0000256" key="3">
    <source>
        <dbReference type="ARBA" id="ARBA00022676"/>
    </source>
</evidence>
<dbReference type="Gene3D" id="3.40.50.2000">
    <property type="entry name" value="Glycogen Phosphorylase B"/>
    <property type="match status" value="2"/>
</dbReference>
<dbReference type="GO" id="GO:0005992">
    <property type="term" value="P:trehalose biosynthetic process"/>
    <property type="evidence" value="ECO:0007669"/>
    <property type="project" value="InterPro"/>
</dbReference>
<dbReference type="Proteomes" id="UP000264353">
    <property type="component" value="Chromosome A10"/>
</dbReference>
<protein>
    <submittedName>
        <fullName evidence="5">Uncharacterized protein</fullName>
    </submittedName>
</protein>
<dbReference type="PANTHER" id="PTHR10788:SF116">
    <property type="entry name" value="ALPHA,ALPHA-TREHALOSE-PHOSPHATE SYNTHASE [UDP-FORMING] 7-RELATED"/>
    <property type="match status" value="1"/>
</dbReference>
<name>A0A397XI74_BRACM</name>
<dbReference type="PANTHER" id="PTHR10788">
    <property type="entry name" value="TREHALOSE-6-PHOSPHATE SYNTHASE"/>
    <property type="match status" value="1"/>
</dbReference>
<comment type="similarity">
    <text evidence="1">In the N-terminal section; belongs to the glycosyltransferase 20 family.</text>
</comment>
<dbReference type="FunFam" id="3.40.50.2000:FF:000079">
    <property type="entry name" value="Trehalose-6-phosphate synthase 8"/>
    <property type="match status" value="1"/>
</dbReference>
<evidence type="ECO:0000256" key="1">
    <source>
        <dbReference type="ARBA" id="ARBA00005409"/>
    </source>
</evidence>
<dbReference type="SUPFAM" id="SSF53756">
    <property type="entry name" value="UDP-Glycosyltransferase/glycogen phosphorylase"/>
    <property type="match status" value="1"/>
</dbReference>
<dbReference type="Gene3D" id="3.40.50.1000">
    <property type="entry name" value="HAD superfamily/HAD-like"/>
    <property type="match status" value="2"/>
</dbReference>